<dbReference type="InterPro" id="IPR038454">
    <property type="entry name" value="DnaA_N_sf"/>
</dbReference>
<dbReference type="Pfam" id="PF22608">
    <property type="entry name" value="DNAX_ATPase_lid"/>
    <property type="match status" value="1"/>
</dbReference>
<dbReference type="EMBL" id="PEXI01000029">
    <property type="protein sequence ID" value="PIU24480.1"/>
    <property type="molecule type" value="Genomic_DNA"/>
</dbReference>
<dbReference type="PANTHER" id="PTHR11669:SF0">
    <property type="entry name" value="PROTEIN STICHEL-LIKE 2"/>
    <property type="match status" value="1"/>
</dbReference>
<evidence type="ECO:0000259" key="13">
    <source>
        <dbReference type="SMART" id="SM00382"/>
    </source>
</evidence>
<dbReference type="Pfam" id="PF12169">
    <property type="entry name" value="DNA_pol3_gamma3"/>
    <property type="match status" value="1"/>
</dbReference>
<dbReference type="SUPFAM" id="SSF48019">
    <property type="entry name" value="post-AAA+ oligomerization domain-like"/>
    <property type="match status" value="1"/>
</dbReference>
<dbReference type="InterPro" id="IPR008921">
    <property type="entry name" value="DNA_pol3_clamp-load_cplx_C"/>
</dbReference>
<dbReference type="Proteomes" id="UP000229896">
    <property type="component" value="Unassembled WGS sequence"/>
</dbReference>
<dbReference type="InterPro" id="IPR027417">
    <property type="entry name" value="P-loop_NTPase"/>
</dbReference>
<evidence type="ECO:0000256" key="4">
    <source>
        <dbReference type="ARBA" id="ARBA00022705"/>
    </source>
</evidence>
<comment type="catalytic activity">
    <reaction evidence="10 11">
        <text>DNA(n) + a 2'-deoxyribonucleoside 5'-triphosphate = DNA(n+1) + diphosphate</text>
        <dbReference type="Rhea" id="RHEA:22508"/>
        <dbReference type="Rhea" id="RHEA-COMP:17339"/>
        <dbReference type="Rhea" id="RHEA-COMP:17340"/>
        <dbReference type="ChEBI" id="CHEBI:33019"/>
        <dbReference type="ChEBI" id="CHEBI:61560"/>
        <dbReference type="ChEBI" id="CHEBI:173112"/>
        <dbReference type="EC" id="2.7.7.7"/>
    </reaction>
</comment>
<evidence type="ECO:0000256" key="9">
    <source>
        <dbReference type="ARBA" id="ARBA00022932"/>
    </source>
</evidence>
<comment type="similarity">
    <text evidence="1 11">Belongs to the DnaX/STICHEL family.</text>
</comment>
<dbReference type="GO" id="GO:0003677">
    <property type="term" value="F:DNA binding"/>
    <property type="evidence" value="ECO:0007669"/>
    <property type="project" value="InterPro"/>
</dbReference>
<comment type="function">
    <text evidence="11">DNA polymerase III is a complex, multichain enzyme responsible for most of the replicative synthesis in bacteria. This DNA polymerase also exhibits 3' to 5' exonuclease activity.</text>
</comment>
<comment type="subunit">
    <text evidence="11">DNA polymerase III contains a core (composed of alpha, epsilon and theta chains) that associates with a tau subunit. This core dimerizes to form the POLIII' complex. PolIII' associates with the gamma complex (composed of gamma, delta, delta', psi and chi chains) and with the beta chain to form the complete DNA polymerase III complex.</text>
</comment>
<evidence type="ECO:0000256" key="5">
    <source>
        <dbReference type="ARBA" id="ARBA00022723"/>
    </source>
</evidence>
<dbReference type="GO" id="GO:0006261">
    <property type="term" value="P:DNA-templated DNA replication"/>
    <property type="evidence" value="ECO:0007669"/>
    <property type="project" value="TreeGrafter"/>
</dbReference>
<dbReference type="InterPro" id="IPR050238">
    <property type="entry name" value="DNA_Rep/Repair_Clamp_Loader"/>
</dbReference>
<dbReference type="CDD" id="cd00009">
    <property type="entry name" value="AAA"/>
    <property type="match status" value="1"/>
</dbReference>
<feature type="domain" description="AAA+ ATPase" evidence="13">
    <location>
        <begin position="34"/>
        <end position="185"/>
    </location>
</feature>
<protein>
    <recommendedName>
        <fullName evidence="11">DNA polymerase III subunit gamma/tau</fullName>
        <ecNumber evidence="11">2.7.7.7</ecNumber>
    </recommendedName>
</protein>
<dbReference type="Gene3D" id="3.40.50.300">
    <property type="entry name" value="P-loop containing nucleotide triphosphate hydrolases"/>
    <property type="match status" value="1"/>
</dbReference>
<dbReference type="NCBIfam" id="TIGR02397">
    <property type="entry name" value="dnaX_nterm"/>
    <property type="match status" value="1"/>
</dbReference>
<comment type="caution">
    <text evidence="14">The sequence shown here is derived from an EMBL/GenBank/DDBJ whole genome shotgun (WGS) entry which is preliminary data.</text>
</comment>
<dbReference type="GO" id="GO:0005524">
    <property type="term" value="F:ATP binding"/>
    <property type="evidence" value="ECO:0007669"/>
    <property type="project" value="UniProtKB-KW"/>
</dbReference>
<dbReference type="GO" id="GO:0046872">
    <property type="term" value="F:metal ion binding"/>
    <property type="evidence" value="ECO:0007669"/>
    <property type="project" value="UniProtKB-KW"/>
</dbReference>
<dbReference type="NCBIfam" id="NF004046">
    <property type="entry name" value="PRK05563.1"/>
    <property type="match status" value="1"/>
</dbReference>
<dbReference type="Gene3D" id="1.20.272.10">
    <property type="match status" value="1"/>
</dbReference>
<evidence type="ECO:0000256" key="12">
    <source>
        <dbReference type="SAM" id="MobiDB-lite"/>
    </source>
</evidence>
<dbReference type="Gene3D" id="3.30.300.180">
    <property type="match status" value="1"/>
</dbReference>
<dbReference type="EC" id="2.7.7.7" evidence="11"/>
<evidence type="ECO:0000256" key="2">
    <source>
        <dbReference type="ARBA" id="ARBA00022679"/>
    </source>
</evidence>
<keyword evidence="9 11" id="KW-0239">DNA-directed DNA polymerase</keyword>
<dbReference type="InterPro" id="IPR012763">
    <property type="entry name" value="DNA_pol_III_sug/sutau_N"/>
</dbReference>
<dbReference type="Pfam" id="PF13177">
    <property type="entry name" value="DNA_pol3_delta2"/>
    <property type="match status" value="1"/>
</dbReference>
<dbReference type="PANTHER" id="PTHR11669">
    <property type="entry name" value="REPLICATION FACTOR C / DNA POLYMERASE III GAMMA-TAU SUBUNIT"/>
    <property type="match status" value="1"/>
</dbReference>
<evidence type="ECO:0000256" key="10">
    <source>
        <dbReference type="ARBA" id="ARBA00049244"/>
    </source>
</evidence>
<keyword evidence="6 11" id="KW-0547">Nucleotide-binding</keyword>
<proteinExistence type="inferred from homology"/>
<dbReference type="InterPro" id="IPR003593">
    <property type="entry name" value="AAA+_ATPase"/>
</dbReference>
<keyword evidence="2 11" id="KW-0808">Transferase</keyword>
<dbReference type="AlphaFoldDB" id="A0A2M6YCQ8"/>
<evidence type="ECO:0000256" key="8">
    <source>
        <dbReference type="ARBA" id="ARBA00022840"/>
    </source>
</evidence>
<dbReference type="Gene3D" id="1.10.8.60">
    <property type="match status" value="1"/>
</dbReference>
<sequence length="538" mass="60097">MSLYRKYRPQKFADVVGEDHVRDTLLLAILENRVGHGYLFAGLRGSGKTTVARLLAKAVNCQNRDRQNTAGSGEPCGECQSCQEISLGKSLDIIEIDAASNRGIDEIRELRDKVKFAPANGKYKIFIIDEVHMLTTPAFNALLKTLEEPPAHAIFILATTEADKIPATILSRIQRFDFRRISKADIIKNLTSIAKSEKLKIDDLALEAIAVAGDGSHRDAISVLQQLASNSGEITLETVRNTLGLARSEEIIRLISLIAVGQKSQAIEKVSEFVAAGVEVSQIIKEIIEIFRQTLLCKISSGEAVLDQTKERILELNKLAEAFSAGELNRILTIFIEAGQQLKESPIRTLPIEMAIIEIAEGRFASEKLPDNRLQDQKNQTKNREPKMAKVENQVSIKPEDQKVVEEKAEISEIMESEGPKDEQGEKLENGEISGELWKMILEKIKEENQSLNALLRDAEPEGIVGEKITIGVRFKFHHDKILENKNRQILEKIFSDVLDKKCVIGCKIVDKKQKMIKKPSKTEDDLEKAAEEIFEAE</sequence>
<dbReference type="InterPro" id="IPR045085">
    <property type="entry name" value="HLD_clamp_pol_III_gamma_tau"/>
</dbReference>
<evidence type="ECO:0000256" key="1">
    <source>
        <dbReference type="ARBA" id="ARBA00006360"/>
    </source>
</evidence>
<evidence type="ECO:0000256" key="3">
    <source>
        <dbReference type="ARBA" id="ARBA00022695"/>
    </source>
</evidence>
<dbReference type="InterPro" id="IPR022754">
    <property type="entry name" value="DNA_pol_III_gamma-3"/>
</dbReference>
<keyword evidence="4 11" id="KW-0235">DNA replication</keyword>
<dbReference type="GO" id="GO:0003887">
    <property type="term" value="F:DNA-directed DNA polymerase activity"/>
    <property type="evidence" value="ECO:0007669"/>
    <property type="project" value="UniProtKB-KW"/>
</dbReference>
<dbReference type="SUPFAM" id="SSF52540">
    <property type="entry name" value="P-loop containing nucleoside triphosphate hydrolases"/>
    <property type="match status" value="1"/>
</dbReference>
<keyword evidence="8 11" id="KW-0067">ATP-binding</keyword>
<evidence type="ECO:0000313" key="15">
    <source>
        <dbReference type="Proteomes" id="UP000229896"/>
    </source>
</evidence>
<accession>A0A2M6YCQ8</accession>
<dbReference type="FunFam" id="3.40.50.300:FF:000014">
    <property type="entry name" value="DNA polymerase III subunit gamma/tau"/>
    <property type="match status" value="1"/>
</dbReference>
<dbReference type="CDD" id="cd18137">
    <property type="entry name" value="HLD_clamp_pol_III_gamma_tau"/>
    <property type="match status" value="1"/>
</dbReference>
<keyword evidence="7" id="KW-0862">Zinc</keyword>
<dbReference type="SMART" id="SM00382">
    <property type="entry name" value="AAA"/>
    <property type="match status" value="1"/>
</dbReference>
<evidence type="ECO:0000256" key="6">
    <source>
        <dbReference type="ARBA" id="ARBA00022741"/>
    </source>
</evidence>
<evidence type="ECO:0000256" key="11">
    <source>
        <dbReference type="RuleBase" id="RU364063"/>
    </source>
</evidence>
<dbReference type="GO" id="GO:0009360">
    <property type="term" value="C:DNA polymerase III complex"/>
    <property type="evidence" value="ECO:0007669"/>
    <property type="project" value="InterPro"/>
</dbReference>
<evidence type="ECO:0000313" key="14">
    <source>
        <dbReference type="EMBL" id="PIU24480.1"/>
    </source>
</evidence>
<gene>
    <name evidence="11" type="primary">dnaX</name>
    <name evidence="14" type="ORF">COT12_00820</name>
</gene>
<dbReference type="InterPro" id="IPR048448">
    <property type="entry name" value="DnaX-like_C"/>
</dbReference>
<keyword evidence="3 11" id="KW-0548">Nucleotidyltransferase</keyword>
<name>A0A2M6YCQ8_9BACT</name>
<feature type="region of interest" description="Disordered" evidence="12">
    <location>
        <begin position="373"/>
        <end position="392"/>
    </location>
</feature>
<reference evidence="15" key="1">
    <citation type="submission" date="2017-09" db="EMBL/GenBank/DDBJ databases">
        <title>Depth-based differentiation of microbial function through sediment-hosted aquifers and enrichment of novel symbionts in the deep terrestrial subsurface.</title>
        <authorList>
            <person name="Probst A.J."/>
            <person name="Ladd B."/>
            <person name="Jarett J.K."/>
            <person name="Geller-Mcgrath D.E."/>
            <person name="Sieber C.M.K."/>
            <person name="Emerson J.B."/>
            <person name="Anantharaman K."/>
            <person name="Thomas B.C."/>
            <person name="Malmstrom R."/>
            <person name="Stieglmeier M."/>
            <person name="Klingl A."/>
            <person name="Woyke T."/>
            <person name="Ryan C.M."/>
            <person name="Banfield J.F."/>
        </authorList>
    </citation>
    <scope>NUCLEOTIDE SEQUENCE [LARGE SCALE GENOMIC DNA]</scope>
</reference>
<dbReference type="Pfam" id="PF20964">
    <property type="entry name" value="DnaX_C"/>
    <property type="match status" value="1"/>
</dbReference>
<organism evidence="14 15">
    <name type="scientific">Candidatus Berkelbacteria bacterium CG08_land_8_20_14_0_20_39_8</name>
    <dbReference type="NCBI Taxonomy" id="1974511"/>
    <lineage>
        <taxon>Bacteria</taxon>
        <taxon>Candidatus Berkelbacteria</taxon>
    </lineage>
</organism>
<evidence type="ECO:0000256" key="7">
    <source>
        <dbReference type="ARBA" id="ARBA00022833"/>
    </source>
</evidence>
<keyword evidence="5" id="KW-0479">Metal-binding</keyword>